<dbReference type="InterPro" id="IPR018200">
    <property type="entry name" value="USP_CS"/>
</dbReference>
<name>G4TK55_SERID</name>
<evidence type="ECO:0000256" key="4">
    <source>
        <dbReference type="ARBA" id="ARBA00022670"/>
    </source>
</evidence>
<keyword evidence="7" id="KW-0788">Thiol protease</keyword>
<comment type="caution">
    <text evidence="11">The sequence shown here is derived from an EMBL/GenBank/DDBJ whole genome shotgun (WGS) entry which is preliminary data.</text>
</comment>
<dbReference type="InterPro" id="IPR050164">
    <property type="entry name" value="Peptidase_C19"/>
</dbReference>
<feature type="domain" description="USP" evidence="10">
    <location>
        <begin position="97"/>
        <end position="573"/>
    </location>
</feature>
<feature type="region of interest" description="Disordered" evidence="8">
    <location>
        <begin position="421"/>
        <end position="451"/>
    </location>
</feature>
<evidence type="ECO:0000313" key="12">
    <source>
        <dbReference type="Proteomes" id="UP000007148"/>
    </source>
</evidence>
<dbReference type="PROSITE" id="PS50235">
    <property type="entry name" value="USP_3"/>
    <property type="match status" value="1"/>
</dbReference>
<feature type="compositionally biased region" description="Polar residues" evidence="8">
    <location>
        <begin position="421"/>
        <end position="432"/>
    </location>
</feature>
<dbReference type="EC" id="3.4.19.12" evidence="3"/>
<protein>
    <recommendedName>
        <fullName evidence="3">ubiquitinyl hydrolase 1</fullName>
        <ecNumber evidence="3">3.4.19.12</ecNumber>
    </recommendedName>
</protein>
<evidence type="ECO:0000256" key="7">
    <source>
        <dbReference type="ARBA" id="ARBA00022807"/>
    </source>
</evidence>
<feature type="compositionally biased region" description="Low complexity" evidence="8">
    <location>
        <begin position="440"/>
        <end position="451"/>
    </location>
</feature>
<dbReference type="AlphaFoldDB" id="G4TK55"/>
<evidence type="ECO:0000256" key="8">
    <source>
        <dbReference type="SAM" id="MobiDB-lite"/>
    </source>
</evidence>
<keyword evidence="4 11" id="KW-0645">Protease</keyword>
<dbReference type="STRING" id="1109443.G4TK55"/>
<comment type="similarity">
    <text evidence="2">Belongs to the peptidase C19 family.</text>
</comment>
<feature type="region of interest" description="Disordered" evidence="8">
    <location>
        <begin position="634"/>
        <end position="715"/>
    </location>
</feature>
<keyword evidence="9" id="KW-1133">Transmembrane helix</keyword>
<dbReference type="HOGENOM" id="CLU_013485_1_0_1"/>
<keyword evidence="12" id="KW-1185">Reference proteome</keyword>
<keyword evidence="9" id="KW-0812">Transmembrane</keyword>
<feature type="compositionally biased region" description="Polar residues" evidence="8">
    <location>
        <begin position="646"/>
        <end position="655"/>
    </location>
</feature>
<dbReference type="GO" id="GO:0006508">
    <property type="term" value="P:proteolysis"/>
    <property type="evidence" value="ECO:0007669"/>
    <property type="project" value="UniProtKB-KW"/>
</dbReference>
<organism evidence="11 12">
    <name type="scientific">Serendipita indica (strain DSM 11827)</name>
    <name type="common">Root endophyte fungus</name>
    <name type="synonym">Piriformospora indica</name>
    <dbReference type="NCBI Taxonomy" id="1109443"/>
    <lineage>
        <taxon>Eukaryota</taxon>
        <taxon>Fungi</taxon>
        <taxon>Dikarya</taxon>
        <taxon>Basidiomycota</taxon>
        <taxon>Agaricomycotina</taxon>
        <taxon>Agaricomycetes</taxon>
        <taxon>Sebacinales</taxon>
        <taxon>Serendipitaceae</taxon>
        <taxon>Serendipita</taxon>
    </lineage>
</organism>
<keyword evidence="5" id="KW-0833">Ubl conjugation pathway</keyword>
<feature type="compositionally biased region" description="Polar residues" evidence="8">
    <location>
        <begin position="584"/>
        <end position="594"/>
    </location>
</feature>
<dbReference type="Pfam" id="PF00443">
    <property type="entry name" value="UCH"/>
    <property type="match status" value="1"/>
</dbReference>
<feature type="compositionally biased region" description="Polar residues" evidence="8">
    <location>
        <begin position="664"/>
        <end position="678"/>
    </location>
</feature>
<dbReference type="GO" id="GO:0005829">
    <property type="term" value="C:cytosol"/>
    <property type="evidence" value="ECO:0007669"/>
    <property type="project" value="TreeGrafter"/>
</dbReference>
<keyword evidence="9" id="KW-0472">Membrane</keyword>
<dbReference type="GO" id="GO:0004843">
    <property type="term" value="F:cysteine-type deubiquitinase activity"/>
    <property type="evidence" value="ECO:0007669"/>
    <property type="project" value="UniProtKB-EC"/>
</dbReference>
<feature type="region of interest" description="Disordered" evidence="8">
    <location>
        <begin position="208"/>
        <end position="227"/>
    </location>
</feature>
<dbReference type="OMA" id="NRDNSCY"/>
<dbReference type="SUPFAM" id="SSF54001">
    <property type="entry name" value="Cysteine proteinases"/>
    <property type="match status" value="1"/>
</dbReference>
<dbReference type="GO" id="GO:0016579">
    <property type="term" value="P:protein deubiquitination"/>
    <property type="evidence" value="ECO:0007669"/>
    <property type="project" value="InterPro"/>
</dbReference>
<dbReference type="PROSITE" id="PS00973">
    <property type="entry name" value="USP_2"/>
    <property type="match status" value="1"/>
</dbReference>
<dbReference type="Gene3D" id="3.90.70.10">
    <property type="entry name" value="Cysteine proteinases"/>
    <property type="match status" value="1"/>
</dbReference>
<accession>G4TK55</accession>
<dbReference type="InterPro" id="IPR001394">
    <property type="entry name" value="Peptidase_C19_UCH"/>
</dbReference>
<evidence type="ECO:0000256" key="6">
    <source>
        <dbReference type="ARBA" id="ARBA00022801"/>
    </source>
</evidence>
<evidence type="ECO:0000256" key="1">
    <source>
        <dbReference type="ARBA" id="ARBA00000707"/>
    </source>
</evidence>
<dbReference type="EMBL" id="CAFZ01000131">
    <property type="protein sequence ID" value="CCA71698.1"/>
    <property type="molecule type" value="Genomic_DNA"/>
</dbReference>
<proteinExistence type="inferred from homology"/>
<feature type="compositionally biased region" description="Basic and acidic residues" evidence="8">
    <location>
        <begin position="208"/>
        <end position="220"/>
    </location>
</feature>
<gene>
    <name evidence="11" type="ORF">PIIN_05633</name>
</gene>
<dbReference type="InterPro" id="IPR038765">
    <property type="entry name" value="Papain-like_cys_pep_sf"/>
</dbReference>
<dbReference type="InParanoid" id="G4TK55"/>
<evidence type="ECO:0000256" key="3">
    <source>
        <dbReference type="ARBA" id="ARBA00012759"/>
    </source>
</evidence>
<evidence type="ECO:0000256" key="9">
    <source>
        <dbReference type="SAM" id="Phobius"/>
    </source>
</evidence>
<dbReference type="PANTHER" id="PTHR24006">
    <property type="entry name" value="UBIQUITIN CARBOXYL-TERMINAL HYDROLASE"/>
    <property type="match status" value="1"/>
</dbReference>
<dbReference type="OrthoDB" id="2020758at2759"/>
<dbReference type="PANTHER" id="PTHR24006:SF888">
    <property type="entry name" value="UBIQUITIN CARBOXYL-TERMINAL HYDROLASE 30"/>
    <property type="match status" value="1"/>
</dbReference>
<comment type="catalytic activity">
    <reaction evidence="1">
        <text>Thiol-dependent hydrolysis of ester, thioester, amide, peptide and isopeptide bonds formed by the C-terminal Gly of ubiquitin (a 76-residue protein attached to proteins as an intracellular targeting signal).</text>
        <dbReference type="EC" id="3.4.19.12"/>
    </reaction>
</comment>
<feature type="compositionally biased region" description="Polar residues" evidence="8">
    <location>
        <begin position="696"/>
        <end position="709"/>
    </location>
</feature>
<evidence type="ECO:0000313" key="11">
    <source>
        <dbReference type="EMBL" id="CCA71698.1"/>
    </source>
</evidence>
<dbReference type="InterPro" id="IPR028889">
    <property type="entry name" value="USP"/>
</dbReference>
<feature type="transmembrane region" description="Helical" evidence="9">
    <location>
        <begin position="15"/>
        <end position="34"/>
    </location>
</feature>
<evidence type="ECO:0000256" key="2">
    <source>
        <dbReference type="ARBA" id="ARBA00009085"/>
    </source>
</evidence>
<dbReference type="eggNOG" id="KOG1867">
    <property type="taxonomic scope" value="Eukaryota"/>
</dbReference>
<sequence>MHPEQPPVIFSPTQALLILALIFVVPVLLLNPVFDVSRTLAMLFEALGLGFLLGKSTDDESYSYDHRKDKRKKIIRSRAEQAASTSEASHHSGKYYPGLVNISGTYCFLNSTLQAMASLSYLQPYLDSTHAKADLADVPTPVLDALVAQMHSLNSPSSRHTSLRPTELIHALSTPTPGFKRGTLFASREHQDAQELFQLITETLKEEARAVDTETTKDRGLGGLGTPHQVYLQRPAREPGKGVFEGLTANRRSCVMCGYTEAVMHFTFDNLQLTIPRVSQCRIEDCLEDFTRMEILTDCICRKCSMTATLRKLEADAIRIATPVDGVETSSRKKRTKDVKKLAAKVKEALETGRIEEDIKGVTLEKVISKSSTKQAMIARAPPVLALHLNRSAFYGHYAAKNNCSVSYPEILDLTPFTTSGALSTSPQSPISKPTPGIPPRSSTPTPSTYSNPRTLYRLASVVCHYGAHSYGHYVAYRRKPRDPSLRSSRWNPPQLQCPYGCTCDKCEEFGPVREPNPFADVTITPSRKGKERSWETKQDVWLRISDESVKEVDLETVLSERTGSFMLFYEKVLPFQSDGDRTSPMSSQETVTPHQEERKVKPEDLMDHDRLQPFTARIVRSVSVGRSREGSVILGSASDVGAEPTETTPANSHPNGHADPQLPNGSASTAHDTTNGTKKPHYPSSHVSGPPLLSPSPQCVPQSLSPTRTVDLVA</sequence>
<dbReference type="Proteomes" id="UP000007148">
    <property type="component" value="Unassembled WGS sequence"/>
</dbReference>
<keyword evidence="6" id="KW-0378">Hydrolase</keyword>
<reference evidence="11 12" key="1">
    <citation type="journal article" date="2011" name="PLoS Pathog.">
        <title>Endophytic Life Strategies Decoded by Genome and Transcriptome Analyses of the Mutualistic Root Symbiont Piriformospora indica.</title>
        <authorList>
            <person name="Zuccaro A."/>
            <person name="Lahrmann U."/>
            <person name="Guldener U."/>
            <person name="Langen G."/>
            <person name="Pfiffi S."/>
            <person name="Biedenkopf D."/>
            <person name="Wong P."/>
            <person name="Samans B."/>
            <person name="Grimm C."/>
            <person name="Basiewicz M."/>
            <person name="Murat C."/>
            <person name="Martin F."/>
            <person name="Kogel K.H."/>
        </authorList>
    </citation>
    <scope>NUCLEOTIDE SEQUENCE [LARGE SCALE GENOMIC DNA]</scope>
    <source>
        <strain evidence="11 12">DSM 11827</strain>
    </source>
</reference>
<evidence type="ECO:0000259" key="10">
    <source>
        <dbReference type="PROSITE" id="PS50235"/>
    </source>
</evidence>
<evidence type="ECO:0000256" key="5">
    <source>
        <dbReference type="ARBA" id="ARBA00022786"/>
    </source>
</evidence>
<feature type="region of interest" description="Disordered" evidence="8">
    <location>
        <begin position="577"/>
        <end position="603"/>
    </location>
</feature>
<dbReference type="CDD" id="cd02662">
    <property type="entry name" value="Peptidase_C19F"/>
    <property type="match status" value="1"/>
</dbReference>
<dbReference type="GO" id="GO:0005634">
    <property type="term" value="C:nucleus"/>
    <property type="evidence" value="ECO:0007669"/>
    <property type="project" value="TreeGrafter"/>
</dbReference>